<dbReference type="AlphaFoldDB" id="A0A0E0ATD1"/>
<name>A0A0E0ATD1_9ORYZ</name>
<dbReference type="EnsemblPlants" id="OGLUM08G09850.1">
    <property type="protein sequence ID" value="OGLUM08G09850.1"/>
    <property type="gene ID" value="OGLUM08G09850"/>
</dbReference>
<protein>
    <submittedName>
        <fullName evidence="2">Uncharacterized protein</fullName>
    </submittedName>
</protein>
<dbReference type="HOGENOM" id="CLU_2816609_0_0_1"/>
<reference evidence="2" key="2">
    <citation type="submission" date="2018-05" db="EMBL/GenBank/DDBJ databases">
        <title>OgluRS3 (Oryza glumaepatula Reference Sequence Version 3).</title>
        <authorList>
            <person name="Zhang J."/>
            <person name="Kudrna D."/>
            <person name="Lee S."/>
            <person name="Talag J."/>
            <person name="Welchert J."/>
            <person name="Wing R.A."/>
        </authorList>
    </citation>
    <scope>NUCLEOTIDE SEQUENCE [LARGE SCALE GENOMIC DNA]</scope>
</reference>
<dbReference type="Gramene" id="OGLUM08G09850.1">
    <property type="protein sequence ID" value="OGLUM08G09850.1"/>
    <property type="gene ID" value="OGLUM08G09850"/>
</dbReference>
<keyword evidence="3" id="KW-1185">Reference proteome</keyword>
<reference evidence="2" key="1">
    <citation type="submission" date="2015-04" db="UniProtKB">
        <authorList>
            <consortium name="EnsemblPlants"/>
        </authorList>
    </citation>
    <scope>IDENTIFICATION</scope>
</reference>
<accession>A0A0E0ATD1</accession>
<proteinExistence type="predicted"/>
<sequence length="67" mass="7221">MQRLTAAARNGDLGNDGLDDDPWNGGGGRAGPEAAWRRRRSRPHPESSGGRAGRIWRGRTPCLARGL</sequence>
<evidence type="ECO:0000256" key="1">
    <source>
        <dbReference type="SAM" id="MobiDB-lite"/>
    </source>
</evidence>
<evidence type="ECO:0000313" key="3">
    <source>
        <dbReference type="Proteomes" id="UP000026961"/>
    </source>
</evidence>
<dbReference type="Proteomes" id="UP000026961">
    <property type="component" value="Chromosome 8"/>
</dbReference>
<feature type="region of interest" description="Disordered" evidence="1">
    <location>
        <begin position="1"/>
        <end position="67"/>
    </location>
</feature>
<organism evidence="2">
    <name type="scientific">Oryza glumipatula</name>
    <dbReference type="NCBI Taxonomy" id="40148"/>
    <lineage>
        <taxon>Eukaryota</taxon>
        <taxon>Viridiplantae</taxon>
        <taxon>Streptophyta</taxon>
        <taxon>Embryophyta</taxon>
        <taxon>Tracheophyta</taxon>
        <taxon>Spermatophyta</taxon>
        <taxon>Magnoliopsida</taxon>
        <taxon>Liliopsida</taxon>
        <taxon>Poales</taxon>
        <taxon>Poaceae</taxon>
        <taxon>BOP clade</taxon>
        <taxon>Oryzoideae</taxon>
        <taxon>Oryzeae</taxon>
        <taxon>Oryzinae</taxon>
        <taxon>Oryza</taxon>
    </lineage>
</organism>
<evidence type="ECO:0000313" key="2">
    <source>
        <dbReference type="EnsemblPlants" id="OGLUM08G09850.1"/>
    </source>
</evidence>